<evidence type="ECO:0000313" key="2">
    <source>
        <dbReference type="EMBL" id="GAA0959704.1"/>
    </source>
</evidence>
<dbReference type="PRINTS" id="PR00111">
    <property type="entry name" value="ABHYDROLASE"/>
</dbReference>
<dbReference type="SUPFAM" id="SSF53474">
    <property type="entry name" value="alpha/beta-Hydrolases"/>
    <property type="match status" value="1"/>
</dbReference>
<feature type="domain" description="AB hydrolase-1" evidence="1">
    <location>
        <begin position="36"/>
        <end position="281"/>
    </location>
</feature>
<dbReference type="InterPro" id="IPR050471">
    <property type="entry name" value="AB_hydrolase"/>
</dbReference>
<dbReference type="Proteomes" id="UP001500542">
    <property type="component" value="Unassembled WGS sequence"/>
</dbReference>
<organism evidence="2 3">
    <name type="scientific">Kribbella koreensis</name>
    <dbReference type="NCBI Taxonomy" id="57909"/>
    <lineage>
        <taxon>Bacteria</taxon>
        <taxon>Bacillati</taxon>
        <taxon>Actinomycetota</taxon>
        <taxon>Actinomycetes</taxon>
        <taxon>Propionibacteriales</taxon>
        <taxon>Kribbellaceae</taxon>
        <taxon>Kribbella</taxon>
    </lineage>
</organism>
<protein>
    <submittedName>
        <fullName evidence="2">Alpha/beta hydrolase</fullName>
    </submittedName>
</protein>
<dbReference type="Gene3D" id="3.40.50.1820">
    <property type="entry name" value="alpha/beta hydrolase"/>
    <property type="match status" value="1"/>
</dbReference>
<dbReference type="GO" id="GO:0016787">
    <property type="term" value="F:hydrolase activity"/>
    <property type="evidence" value="ECO:0007669"/>
    <property type="project" value="UniProtKB-KW"/>
</dbReference>
<accession>A0ABN1RLT2</accession>
<comment type="caution">
    <text evidence="2">The sequence shown here is derived from an EMBL/GenBank/DDBJ whole genome shotgun (WGS) entry which is preliminary data.</text>
</comment>
<dbReference type="EMBL" id="BAAAHK010000021">
    <property type="protein sequence ID" value="GAA0959704.1"/>
    <property type="molecule type" value="Genomic_DNA"/>
</dbReference>
<evidence type="ECO:0000259" key="1">
    <source>
        <dbReference type="Pfam" id="PF00561"/>
    </source>
</evidence>
<dbReference type="InterPro" id="IPR029058">
    <property type="entry name" value="AB_hydrolase_fold"/>
</dbReference>
<gene>
    <name evidence="2" type="ORF">GCM10009554_73710</name>
</gene>
<dbReference type="Pfam" id="PF00561">
    <property type="entry name" value="Abhydrolase_1"/>
    <property type="match status" value="1"/>
</dbReference>
<dbReference type="PANTHER" id="PTHR43433">
    <property type="entry name" value="HYDROLASE, ALPHA/BETA FOLD FAMILY PROTEIN"/>
    <property type="match status" value="1"/>
</dbReference>
<keyword evidence="2" id="KW-0378">Hydrolase</keyword>
<keyword evidence="3" id="KW-1185">Reference proteome</keyword>
<dbReference type="InterPro" id="IPR000073">
    <property type="entry name" value="AB_hydrolase_1"/>
</dbReference>
<dbReference type="PANTHER" id="PTHR43433:SF10">
    <property type="entry name" value="AB HYDROLASE-1 DOMAIN-CONTAINING PROTEIN"/>
    <property type="match status" value="1"/>
</dbReference>
<proteinExistence type="predicted"/>
<name>A0ABN1RLT2_9ACTN</name>
<reference evidence="2 3" key="1">
    <citation type="journal article" date="2019" name="Int. J. Syst. Evol. Microbiol.">
        <title>The Global Catalogue of Microorganisms (GCM) 10K type strain sequencing project: providing services to taxonomists for standard genome sequencing and annotation.</title>
        <authorList>
            <consortium name="The Broad Institute Genomics Platform"/>
            <consortium name="The Broad Institute Genome Sequencing Center for Infectious Disease"/>
            <person name="Wu L."/>
            <person name="Ma J."/>
        </authorList>
    </citation>
    <scope>NUCLEOTIDE SEQUENCE [LARGE SCALE GENOMIC DNA]</scope>
    <source>
        <strain evidence="2 3">JCM 10977</strain>
    </source>
</reference>
<evidence type="ECO:0000313" key="3">
    <source>
        <dbReference type="Proteomes" id="UP001500542"/>
    </source>
</evidence>
<sequence length="299" mass="32452">MIPAMTDDLYADVLDEQLTRPDGRTVAWTRTGTGTPVLRLPGTPGSRWSIRADRALWNDRGLEVITTERPGFGDSSRLPGRKYKEHSDDLAAILDHLGLDRVYLTGGSGGGPHVLAFAAHHPDRVIAATIAVGFPPLNDDEYDQMIPFNTKAFRAARDGDEATLRELLGGAYEVVKTAPLAPLDAAMATAPASDLAVMSDPAWRAGQEHATVAAFAQGMDGWYDEMLAMGGEWTDIDLAAITTSITWWHGPTDRNCPYAAAERLVNKLPTATLRTLGAGHFEPFMREGDILDELLSRKS</sequence>